<protein>
    <recommendedName>
        <fullName evidence="2">NodB homology domain-containing protein</fullName>
    </recommendedName>
</protein>
<evidence type="ECO:0000313" key="3">
    <source>
        <dbReference type="EMBL" id="CAE2217602.1"/>
    </source>
</evidence>
<keyword evidence="1" id="KW-1133">Transmembrane helix</keyword>
<dbReference type="EMBL" id="HBKO01017707">
    <property type="protein sequence ID" value="CAE2217602.1"/>
    <property type="molecule type" value="Transcribed_RNA"/>
</dbReference>
<dbReference type="PANTHER" id="PTHR10587">
    <property type="entry name" value="GLYCOSYL TRANSFERASE-RELATED"/>
    <property type="match status" value="1"/>
</dbReference>
<evidence type="ECO:0000259" key="2">
    <source>
        <dbReference type="PROSITE" id="PS51677"/>
    </source>
</evidence>
<organism evidence="3">
    <name type="scientific">Prymnesium polylepis</name>
    <dbReference type="NCBI Taxonomy" id="72548"/>
    <lineage>
        <taxon>Eukaryota</taxon>
        <taxon>Haptista</taxon>
        <taxon>Haptophyta</taxon>
        <taxon>Prymnesiophyceae</taxon>
        <taxon>Prymnesiales</taxon>
        <taxon>Prymnesiaceae</taxon>
        <taxon>Prymnesium</taxon>
    </lineage>
</organism>
<dbReference type="SUPFAM" id="SSF88713">
    <property type="entry name" value="Glycoside hydrolase/deacetylase"/>
    <property type="match status" value="1"/>
</dbReference>
<reference evidence="3" key="1">
    <citation type="submission" date="2021-01" db="EMBL/GenBank/DDBJ databases">
        <authorList>
            <person name="Corre E."/>
            <person name="Pelletier E."/>
            <person name="Niang G."/>
            <person name="Scheremetjew M."/>
            <person name="Finn R."/>
            <person name="Kale V."/>
            <person name="Holt S."/>
            <person name="Cochrane G."/>
            <person name="Meng A."/>
            <person name="Brown T."/>
            <person name="Cohen L."/>
        </authorList>
    </citation>
    <scope>NUCLEOTIDE SEQUENCE</scope>
    <source>
        <strain evidence="3">UIO037</strain>
    </source>
</reference>
<keyword evidence="1" id="KW-0472">Membrane</keyword>
<dbReference type="AlphaFoldDB" id="A0A7S4I3N2"/>
<evidence type="ECO:0000256" key="1">
    <source>
        <dbReference type="SAM" id="Phobius"/>
    </source>
</evidence>
<name>A0A7S4I3N2_9EUKA</name>
<proteinExistence type="predicted"/>
<gene>
    <name evidence="3" type="ORF">CPOL0286_LOCUS8095</name>
</gene>
<dbReference type="Gene3D" id="3.20.20.370">
    <property type="entry name" value="Glycoside hydrolase/deacetylase"/>
    <property type="match status" value="1"/>
</dbReference>
<dbReference type="GO" id="GO:0005975">
    <property type="term" value="P:carbohydrate metabolic process"/>
    <property type="evidence" value="ECO:0007669"/>
    <property type="project" value="InterPro"/>
</dbReference>
<dbReference type="PANTHER" id="PTHR10587:SF137">
    <property type="entry name" value="4-DEOXY-4-FORMAMIDO-L-ARABINOSE-PHOSPHOUNDECAPRENOL DEFORMYLASE ARND-RELATED"/>
    <property type="match status" value="1"/>
</dbReference>
<dbReference type="PROSITE" id="PS51677">
    <property type="entry name" value="NODB"/>
    <property type="match status" value="1"/>
</dbReference>
<accession>A0A7S4I3N2</accession>
<feature type="domain" description="NodB homology" evidence="2">
    <location>
        <begin position="102"/>
        <end position="327"/>
    </location>
</feature>
<dbReference type="InterPro" id="IPR011330">
    <property type="entry name" value="Glyco_hydro/deAcase_b/a-brl"/>
</dbReference>
<keyword evidence="1" id="KW-0812">Transmembrane</keyword>
<dbReference type="GO" id="GO:0004099">
    <property type="term" value="F:chitin deacetylase activity"/>
    <property type="evidence" value="ECO:0007669"/>
    <property type="project" value="UniProtKB-ARBA"/>
</dbReference>
<dbReference type="InterPro" id="IPR050248">
    <property type="entry name" value="Polysacc_deacetylase_ArnD"/>
</dbReference>
<feature type="transmembrane region" description="Helical" evidence="1">
    <location>
        <begin position="21"/>
        <end position="43"/>
    </location>
</feature>
<dbReference type="InterPro" id="IPR002509">
    <property type="entry name" value="NODB_dom"/>
</dbReference>
<dbReference type="Pfam" id="PF01522">
    <property type="entry name" value="Polysacc_deac_1"/>
    <property type="match status" value="1"/>
</dbReference>
<sequence length="389" mass="42082">MPERHSLPDAGSGLSGGWARCWAIVFLVFALATSPLLVVIALLDAWAPRLTEGTLLSRTLYRMCGRTLVCRVTVRMFPIVQGVFTRVRFCWPAAHFSGDDRRPLAITIDDSPGNDPQSFTEILRVLRDAKVTATFFVTSALVSDDELDGALAASVAGHEEKKKMAALLQQAVAEGHELAHHMAEDRAYGAFAVDDFVRCVEATEATLARFDGGRSSASGRWWRPPSASLTHLMCDALENGGYRLCMGDLYSNDVWIDAPTQRGGEQTPCPATIAYHVAFLIDQARPGSVMILHSAKRDTHGTLWRGKTAEILARALPELVARGFECGSLSALQDAADRAPAPCPSRRLGARLRRALGGGASEGYPWATRAEAARQLPATCQSPAVITLI</sequence>